<dbReference type="PANTHER" id="PTHR47966">
    <property type="entry name" value="BETA-SITE APP-CLEAVING ENZYME, ISOFORM A-RELATED"/>
    <property type="match status" value="1"/>
</dbReference>
<dbReference type="InterPro" id="IPR021109">
    <property type="entry name" value="Peptidase_aspartic_dom_sf"/>
</dbReference>
<dbReference type="Gene3D" id="2.40.70.10">
    <property type="entry name" value="Acid Proteases"/>
    <property type="match status" value="2"/>
</dbReference>
<keyword evidence="2" id="KW-1015">Disulfide bond</keyword>
<dbReference type="AlphaFoldDB" id="A0AAV4BWH7"/>
<keyword evidence="5" id="KW-1185">Reference proteome</keyword>
<name>A0AAV4BWH7_9GAST</name>
<evidence type="ECO:0000313" key="5">
    <source>
        <dbReference type="Proteomes" id="UP000735302"/>
    </source>
</evidence>
<dbReference type="InterPro" id="IPR034164">
    <property type="entry name" value="Pepsin-like_dom"/>
</dbReference>
<dbReference type="CDD" id="cd05471">
    <property type="entry name" value="pepsin_like"/>
    <property type="match status" value="1"/>
</dbReference>
<comment type="caution">
    <text evidence="4">The sequence shown here is derived from an EMBL/GenBank/DDBJ whole genome shotgun (WGS) entry which is preliminary data.</text>
</comment>
<organism evidence="4 5">
    <name type="scientific">Plakobranchus ocellatus</name>
    <dbReference type="NCBI Taxonomy" id="259542"/>
    <lineage>
        <taxon>Eukaryota</taxon>
        <taxon>Metazoa</taxon>
        <taxon>Spiralia</taxon>
        <taxon>Lophotrochozoa</taxon>
        <taxon>Mollusca</taxon>
        <taxon>Gastropoda</taxon>
        <taxon>Heterobranchia</taxon>
        <taxon>Euthyneura</taxon>
        <taxon>Panpulmonata</taxon>
        <taxon>Sacoglossa</taxon>
        <taxon>Placobranchoidea</taxon>
        <taxon>Plakobranchidae</taxon>
        <taxon>Plakobranchus</taxon>
    </lineage>
</organism>
<sequence length="379" mass="42522">MATSNDLLIKQRSVIEFLAAEGCSAENIHARMKTVYGEIAFQTVQFANGAACRVPTNYNQPTPWSENKLKFNNSQSREKTVNSCVLASWCWLVIVCSSSTSSSDSPYAEVRKSFGCVHPHRRYNNASSSTYVPNGNKFGEHFEAGQGYWSQDSVTVAGTTVENQIFGEVLSANDIFRDIDIDGVFGLMPIHSDGDEGPTVLENMISQRRLPIPYFSLYLNRYNTSGLDSMLIFGGIDRDYCTGGFIFTPLITPYRWQFRMDGVEVFNRNLNGRRGHADLDTSTPLIYGPMEEIKILHIMLGATPHEKLPGRFVFNCSEVDMLPDVGFIISGYSLPLSSKDYVIKEDEDGQVTCFSAIAGLYWRKDTMPVFHEGLLYLFR</sequence>
<dbReference type="InterPro" id="IPR033121">
    <property type="entry name" value="PEPTIDASE_A1"/>
</dbReference>
<dbReference type="Pfam" id="PF00026">
    <property type="entry name" value="Asp"/>
    <property type="match status" value="1"/>
</dbReference>
<feature type="disulfide bond" evidence="2">
    <location>
        <begin position="316"/>
        <end position="353"/>
    </location>
</feature>
<evidence type="ECO:0000313" key="4">
    <source>
        <dbReference type="EMBL" id="GFO24891.1"/>
    </source>
</evidence>
<dbReference type="PANTHER" id="PTHR47966:SF51">
    <property type="entry name" value="BETA-SITE APP-CLEAVING ENZYME, ISOFORM A-RELATED"/>
    <property type="match status" value="1"/>
</dbReference>
<evidence type="ECO:0000256" key="1">
    <source>
        <dbReference type="ARBA" id="ARBA00007447"/>
    </source>
</evidence>
<dbReference type="SUPFAM" id="SSF50630">
    <property type="entry name" value="Acid proteases"/>
    <property type="match status" value="1"/>
</dbReference>
<dbReference type="EMBL" id="BLXT01005660">
    <property type="protein sequence ID" value="GFO24891.1"/>
    <property type="molecule type" value="Genomic_DNA"/>
</dbReference>
<accession>A0AAV4BWH7</accession>
<dbReference type="GO" id="GO:0004190">
    <property type="term" value="F:aspartic-type endopeptidase activity"/>
    <property type="evidence" value="ECO:0007669"/>
    <property type="project" value="InterPro"/>
</dbReference>
<proteinExistence type="inferred from homology"/>
<evidence type="ECO:0000259" key="3">
    <source>
        <dbReference type="PROSITE" id="PS51767"/>
    </source>
</evidence>
<dbReference type="InterPro" id="IPR001461">
    <property type="entry name" value="Aspartic_peptidase_A1"/>
</dbReference>
<protein>
    <submittedName>
        <fullName evidence="4">Cathepsin d</fullName>
    </submittedName>
</protein>
<evidence type="ECO:0000256" key="2">
    <source>
        <dbReference type="PIRSR" id="PIRSR601461-2"/>
    </source>
</evidence>
<comment type="similarity">
    <text evidence="1">Belongs to the peptidase A1 family.</text>
</comment>
<dbReference type="PROSITE" id="PS51767">
    <property type="entry name" value="PEPTIDASE_A1"/>
    <property type="match status" value="1"/>
</dbReference>
<feature type="domain" description="Peptidase A1" evidence="3">
    <location>
        <begin position="1"/>
        <end position="379"/>
    </location>
</feature>
<dbReference type="Proteomes" id="UP000735302">
    <property type="component" value="Unassembled WGS sequence"/>
</dbReference>
<reference evidence="4 5" key="1">
    <citation type="journal article" date="2021" name="Elife">
        <title>Chloroplast acquisition without the gene transfer in kleptoplastic sea slugs, Plakobranchus ocellatus.</title>
        <authorList>
            <person name="Maeda T."/>
            <person name="Takahashi S."/>
            <person name="Yoshida T."/>
            <person name="Shimamura S."/>
            <person name="Takaki Y."/>
            <person name="Nagai Y."/>
            <person name="Toyoda A."/>
            <person name="Suzuki Y."/>
            <person name="Arimoto A."/>
            <person name="Ishii H."/>
            <person name="Satoh N."/>
            <person name="Nishiyama T."/>
            <person name="Hasebe M."/>
            <person name="Maruyama T."/>
            <person name="Minagawa J."/>
            <person name="Obokata J."/>
            <person name="Shigenobu S."/>
        </authorList>
    </citation>
    <scope>NUCLEOTIDE SEQUENCE [LARGE SCALE GENOMIC DNA]</scope>
</reference>
<dbReference type="GO" id="GO:0006508">
    <property type="term" value="P:proteolysis"/>
    <property type="evidence" value="ECO:0007669"/>
    <property type="project" value="InterPro"/>
</dbReference>
<gene>
    <name evidence="4" type="ORF">PoB_005139600</name>
</gene>